<feature type="domain" description="Gfo/Idh/MocA-like oxidoreductase N-terminal" evidence="1">
    <location>
        <begin position="14"/>
        <end position="120"/>
    </location>
</feature>
<dbReference type="InterPro" id="IPR051450">
    <property type="entry name" value="Gfo/Idh/MocA_Oxidoreductases"/>
</dbReference>
<reference evidence="2 3" key="1">
    <citation type="submission" date="2020-05" db="EMBL/GenBank/DDBJ databases">
        <title>MicrobeNet Type strains.</title>
        <authorList>
            <person name="Nicholson A.C."/>
        </authorList>
    </citation>
    <scope>NUCLEOTIDE SEQUENCE [LARGE SCALE GENOMIC DNA]</scope>
    <source>
        <strain evidence="2 3">JCM 3224</strain>
    </source>
</reference>
<keyword evidence="3" id="KW-1185">Reference proteome</keyword>
<dbReference type="EMBL" id="JABELX010000025">
    <property type="protein sequence ID" value="NNH75645.1"/>
    <property type="molecule type" value="Genomic_DNA"/>
</dbReference>
<evidence type="ECO:0000313" key="2">
    <source>
        <dbReference type="EMBL" id="NNH75645.1"/>
    </source>
</evidence>
<name>A0A849CFU0_9NOCA</name>
<proteinExistence type="predicted"/>
<dbReference type="InterPro" id="IPR036291">
    <property type="entry name" value="NAD(P)-bd_dom_sf"/>
</dbReference>
<dbReference type="PANTHER" id="PTHR43377:SF1">
    <property type="entry name" value="BILIVERDIN REDUCTASE A"/>
    <property type="match status" value="1"/>
</dbReference>
<dbReference type="AlphaFoldDB" id="A0A849CFU0"/>
<sequence>MSGPDAYGGAGVERVLVIGHGYAGSRFVAAIEHLIASGRPLVMAGICDRNGDRLPDKVPGFTDIGVALRSCAPTVICVTVNEADHVDTYRALTGYRRSLVLSEKPLTADSGDVAAAVAALSPHEMAMNLIERYSPVVREFRQWLAERPELHLVRVESFWGKHRIGDARPTIGVLSEIVHPIDLVRYLFPGNEFRWRHGHGFRSDFSPHSPAILDSLDVVGDFGQAPIILHSSYTWAHRLRTIWIYLESPNTGLIRAELVFDTPHWDCDRLDISTIDRNGRYESTLRQSVSVTALPEAIRGIGKLVEFVDIAVRQWRDGVLRDDIVDLHSAVQLQETTDRIERVLDLTMAPTSYYPPRERAESHGVR</sequence>
<protein>
    <submittedName>
        <fullName evidence="2">Gfo/Idh/MocA family oxidoreductase</fullName>
    </submittedName>
</protein>
<organism evidence="2 3">
    <name type="scientific">Nocardia uniformis</name>
    <dbReference type="NCBI Taxonomy" id="53432"/>
    <lineage>
        <taxon>Bacteria</taxon>
        <taxon>Bacillati</taxon>
        <taxon>Actinomycetota</taxon>
        <taxon>Actinomycetes</taxon>
        <taxon>Mycobacteriales</taxon>
        <taxon>Nocardiaceae</taxon>
        <taxon>Nocardia</taxon>
    </lineage>
</organism>
<dbReference type="SUPFAM" id="SSF51735">
    <property type="entry name" value="NAD(P)-binding Rossmann-fold domains"/>
    <property type="match status" value="1"/>
</dbReference>
<dbReference type="RefSeq" id="WP_170264373.1">
    <property type="nucleotide sequence ID" value="NZ_JABELX010000025.1"/>
</dbReference>
<dbReference type="Gene3D" id="3.40.50.720">
    <property type="entry name" value="NAD(P)-binding Rossmann-like Domain"/>
    <property type="match status" value="1"/>
</dbReference>
<gene>
    <name evidence="2" type="ORF">HLB23_38325</name>
</gene>
<dbReference type="Pfam" id="PF01408">
    <property type="entry name" value="GFO_IDH_MocA"/>
    <property type="match status" value="1"/>
</dbReference>
<evidence type="ECO:0000313" key="3">
    <source>
        <dbReference type="Proteomes" id="UP000586827"/>
    </source>
</evidence>
<dbReference type="GO" id="GO:0000166">
    <property type="term" value="F:nucleotide binding"/>
    <property type="evidence" value="ECO:0007669"/>
    <property type="project" value="InterPro"/>
</dbReference>
<dbReference type="Proteomes" id="UP000586827">
    <property type="component" value="Unassembled WGS sequence"/>
</dbReference>
<accession>A0A849CFU0</accession>
<comment type="caution">
    <text evidence="2">The sequence shown here is derived from an EMBL/GenBank/DDBJ whole genome shotgun (WGS) entry which is preliminary data.</text>
</comment>
<dbReference type="PANTHER" id="PTHR43377">
    <property type="entry name" value="BILIVERDIN REDUCTASE A"/>
    <property type="match status" value="1"/>
</dbReference>
<evidence type="ECO:0000259" key="1">
    <source>
        <dbReference type="Pfam" id="PF01408"/>
    </source>
</evidence>
<dbReference type="InterPro" id="IPR000683">
    <property type="entry name" value="Gfo/Idh/MocA-like_OxRdtase_N"/>
</dbReference>
<dbReference type="Gene3D" id="3.30.360.10">
    <property type="entry name" value="Dihydrodipicolinate Reductase, domain 2"/>
    <property type="match status" value="1"/>
</dbReference>